<dbReference type="Proteomes" id="UP000000391">
    <property type="component" value="Chromosome"/>
</dbReference>
<feature type="transmembrane region" description="Helical" evidence="1">
    <location>
        <begin position="181"/>
        <end position="198"/>
    </location>
</feature>
<dbReference type="OrthoDB" id="31282at2157"/>
<dbReference type="PANTHER" id="PTHR38815:SF1">
    <property type="entry name" value="DUF373 FAMILY PROTEIN"/>
    <property type="match status" value="1"/>
</dbReference>
<dbReference type="InterPro" id="IPR007254">
    <property type="entry name" value="DUF373"/>
</dbReference>
<sequence>MQTLVICIDRDNDLGEKAHINTPVIGRKDNIDAAVKLATADPEDSDTNTIFGGIQVLDDLLNRGIDAEIVLLAGDRNVNVVADQHISRQLDEILKTYNAKNAIFISDGAEDETLMPIVQSRIKIDSVKRVTVMQSANLESTYYLLKHAFNDPKISQTFFVPLGLAALIYAIFLLMNYPEGAVIGILAAVGLYMLYRGFNLDDQFAVFLNNVKNAFHGGRLTFVTYLTAFLIAIIATIQGTLEIWTYYTQGGIWYYGILTLATVFINESIWWYTAAFLAGYSGKLVDLKARGKSIYPCMSTVFFAVSMGLLFWGSSTYLLSINALLSSPEIPDFGLQYFVYSIIGAFIIALLGMKISIDNRHERYNEQLSNTGTKYT</sequence>
<dbReference type="EMBL" id="CP002069">
    <property type="protein sequence ID" value="ADI74737.1"/>
    <property type="molecule type" value="Genomic_DNA"/>
</dbReference>
<feature type="transmembrane region" description="Helical" evidence="1">
    <location>
        <begin position="252"/>
        <end position="272"/>
    </location>
</feature>
<dbReference type="PANTHER" id="PTHR38815">
    <property type="entry name" value="HYPOTHETICAL MEMBRANE PROTEIN, CONSERVED, DUF373 FAMILY"/>
    <property type="match status" value="1"/>
</dbReference>
<keyword evidence="1" id="KW-0812">Transmembrane</keyword>
<gene>
    <name evidence="2" type="ordered locus">Metev_1906</name>
</gene>
<dbReference type="STRING" id="644295.Metev_1906"/>
<feature type="transmembrane region" description="Helical" evidence="1">
    <location>
        <begin position="219"/>
        <end position="240"/>
    </location>
</feature>
<evidence type="ECO:0000313" key="3">
    <source>
        <dbReference type="Proteomes" id="UP000000391"/>
    </source>
</evidence>
<proteinExistence type="predicted"/>
<evidence type="ECO:0008006" key="4">
    <source>
        <dbReference type="Google" id="ProtNLM"/>
    </source>
</evidence>
<name>D7EA66_METEZ</name>
<feature type="transmembrane region" description="Helical" evidence="1">
    <location>
        <begin position="158"/>
        <end position="175"/>
    </location>
</feature>
<reference evidence="2 3" key="1">
    <citation type="submission" date="2010-06" db="EMBL/GenBank/DDBJ databases">
        <title>Complete sequence chromosome of Methanohalobium evestigatum Z-7303.</title>
        <authorList>
            <consortium name="US DOE Joint Genome Institute"/>
            <person name="Lucas S."/>
            <person name="Copeland A."/>
            <person name="Lapidus A."/>
            <person name="Cheng J.-F."/>
            <person name="Bruce D."/>
            <person name="Goodwin L."/>
            <person name="Pitluck S."/>
            <person name="Saunders E."/>
            <person name="Detter J.C."/>
            <person name="Han C."/>
            <person name="Tapia R."/>
            <person name="Land M."/>
            <person name="Hauser L."/>
            <person name="Kyrpides N."/>
            <person name="Mikhailova N."/>
            <person name="Sieprawska-Lupa M."/>
            <person name="Whitman W.B."/>
            <person name="Anderson I."/>
            <person name="Woyke T."/>
        </authorList>
    </citation>
    <scope>NUCLEOTIDE SEQUENCE [LARGE SCALE GENOMIC DNA]</scope>
    <source>
        <strain evidence="3">ATCC BAA-1072 / DSM 3721 / NBRC 107634 / OCM 161 / Z-7303</strain>
    </source>
</reference>
<evidence type="ECO:0000313" key="2">
    <source>
        <dbReference type="EMBL" id="ADI74737.1"/>
    </source>
</evidence>
<dbReference type="HOGENOM" id="CLU_048986_1_0_2"/>
<feature type="transmembrane region" description="Helical" evidence="1">
    <location>
        <begin position="333"/>
        <end position="353"/>
    </location>
</feature>
<accession>D7EA66</accession>
<dbReference type="Pfam" id="PF04123">
    <property type="entry name" value="DUF373"/>
    <property type="match status" value="1"/>
</dbReference>
<dbReference type="AlphaFoldDB" id="D7EA66"/>
<evidence type="ECO:0000256" key="1">
    <source>
        <dbReference type="SAM" id="Phobius"/>
    </source>
</evidence>
<dbReference type="KEGG" id="mev:Metev_1906"/>
<feature type="transmembrane region" description="Helical" evidence="1">
    <location>
        <begin position="293"/>
        <end position="313"/>
    </location>
</feature>
<keyword evidence="1" id="KW-0472">Membrane</keyword>
<protein>
    <recommendedName>
        <fullName evidence="4">DUF373 family protein</fullName>
    </recommendedName>
</protein>
<dbReference type="GeneID" id="9347565"/>
<keyword evidence="1" id="KW-1133">Transmembrane helix</keyword>
<organism evidence="2 3">
    <name type="scientific">Methanohalobium evestigatum (strain ATCC BAA-1072 / DSM 3721 / NBRC 107634 / OCM 161 / Z-7303)</name>
    <dbReference type="NCBI Taxonomy" id="644295"/>
    <lineage>
        <taxon>Archaea</taxon>
        <taxon>Methanobacteriati</taxon>
        <taxon>Methanobacteriota</taxon>
        <taxon>Stenosarchaea group</taxon>
        <taxon>Methanomicrobia</taxon>
        <taxon>Methanosarcinales</taxon>
        <taxon>Methanosarcinaceae</taxon>
        <taxon>Methanohalobium</taxon>
    </lineage>
</organism>
<keyword evidence="3" id="KW-1185">Reference proteome</keyword>
<dbReference type="RefSeq" id="WP_013195302.1">
    <property type="nucleotide sequence ID" value="NC_014253.1"/>
</dbReference>